<dbReference type="PANTHER" id="PTHR43449">
    <property type="entry name" value="NUCLEOTIDYLTRANSFERASE"/>
    <property type="match status" value="1"/>
</dbReference>
<dbReference type="AlphaFoldDB" id="H5SA32"/>
<sequence>MPVRSLRSCVLTWPKTQTVTQALCRWAQRLGREHPDVLHVGYFGSYARGDAGVGSDLDIVIIVAESALPFERRSACWDATDLPVPADVLVYTATEWQTMQGRLGKIVWVYTKDSHVQA</sequence>
<protein>
    <submittedName>
        <fullName evidence="2">DNA polymerase beta domain protein</fullName>
    </submittedName>
</protein>
<evidence type="ECO:0000313" key="3">
    <source>
        <dbReference type="EMBL" id="BAL55151.1"/>
    </source>
</evidence>
<organism evidence="2">
    <name type="scientific">uncultured Acetothermia bacterium</name>
    <dbReference type="NCBI Taxonomy" id="236499"/>
    <lineage>
        <taxon>Bacteria</taxon>
        <taxon>Candidatus Bipolaricaulota</taxon>
        <taxon>environmental samples</taxon>
    </lineage>
</organism>
<dbReference type="InterPro" id="IPR043519">
    <property type="entry name" value="NT_sf"/>
</dbReference>
<dbReference type="InterPro" id="IPR002934">
    <property type="entry name" value="Polymerase_NTP_transf_dom"/>
</dbReference>
<evidence type="ECO:0000313" key="2">
    <source>
        <dbReference type="EMBL" id="BAL53018.1"/>
    </source>
</evidence>
<dbReference type="EMBL" id="AP011711">
    <property type="protein sequence ID" value="BAL55151.1"/>
    <property type="molecule type" value="Genomic_DNA"/>
</dbReference>
<reference evidence="2" key="1">
    <citation type="journal article" date="2005" name="Environ. Microbiol.">
        <title>Genetic and functional properties of uncultivated thermophilic crenarchaeotes from a subsurface gold mine as revealed by analysis of genome fragments.</title>
        <authorList>
            <person name="Nunoura T."/>
            <person name="Hirayama H."/>
            <person name="Takami H."/>
            <person name="Oida H."/>
            <person name="Nishi S."/>
            <person name="Shimamura S."/>
            <person name="Suzuki Y."/>
            <person name="Inagaki F."/>
            <person name="Takai K."/>
            <person name="Nealson K.H."/>
            <person name="Horikoshi K."/>
        </authorList>
    </citation>
    <scope>NUCLEOTIDE SEQUENCE</scope>
</reference>
<reference evidence="2" key="2">
    <citation type="journal article" date="2012" name="PLoS ONE">
        <title>A Deeply Branching Thermophilic Bacterium with an Ancient Acetyl-CoA Pathway Dominates a Subsurface Ecosystem.</title>
        <authorList>
            <person name="Takami H."/>
            <person name="Noguchi H."/>
            <person name="Takaki Y."/>
            <person name="Uchiyama I."/>
            <person name="Toyoda A."/>
            <person name="Nishi S."/>
            <person name="Chee G.-J."/>
            <person name="Arai W."/>
            <person name="Nunoura T."/>
            <person name="Itoh T."/>
            <person name="Hattori M."/>
            <person name="Takai K."/>
        </authorList>
    </citation>
    <scope>NUCLEOTIDE SEQUENCE</scope>
</reference>
<dbReference type="CDD" id="cd05403">
    <property type="entry name" value="NT_KNTase_like"/>
    <property type="match status" value="1"/>
</dbReference>
<dbReference type="GO" id="GO:0016779">
    <property type="term" value="F:nucleotidyltransferase activity"/>
    <property type="evidence" value="ECO:0007669"/>
    <property type="project" value="InterPro"/>
</dbReference>
<gene>
    <name evidence="2" type="ORF">HGMM_F04A11C36</name>
    <name evidence="3" type="ORF">HGMM_F23G10C04</name>
</gene>
<evidence type="ECO:0000259" key="1">
    <source>
        <dbReference type="Pfam" id="PF01909"/>
    </source>
</evidence>
<feature type="domain" description="Polymerase nucleotidyl transferase" evidence="1">
    <location>
        <begin position="25"/>
        <end position="91"/>
    </location>
</feature>
<dbReference type="SUPFAM" id="SSF81301">
    <property type="entry name" value="Nucleotidyltransferase"/>
    <property type="match status" value="1"/>
</dbReference>
<accession>H5SA32</accession>
<dbReference type="EMBL" id="AP011645">
    <property type="protein sequence ID" value="BAL53018.1"/>
    <property type="molecule type" value="Genomic_DNA"/>
</dbReference>
<dbReference type="Gene3D" id="3.30.460.10">
    <property type="entry name" value="Beta Polymerase, domain 2"/>
    <property type="match status" value="1"/>
</dbReference>
<name>H5SA32_9BACT</name>
<dbReference type="PANTHER" id="PTHR43449:SF3">
    <property type="entry name" value="POLYMERASE NUCLEOTIDYL TRANSFERASE DOMAIN-CONTAINING PROTEIN"/>
    <property type="match status" value="1"/>
</dbReference>
<dbReference type="Pfam" id="PF01909">
    <property type="entry name" value="NTP_transf_2"/>
    <property type="match status" value="1"/>
</dbReference>
<proteinExistence type="predicted"/>